<reference evidence="1 2" key="1">
    <citation type="journal article" date="2011" name="Science">
        <title>The ecoresponsive genome of Daphnia pulex.</title>
        <authorList>
            <person name="Colbourne J.K."/>
            <person name="Pfrender M.E."/>
            <person name="Gilbert D."/>
            <person name="Thomas W.K."/>
            <person name="Tucker A."/>
            <person name="Oakley T.H."/>
            <person name="Tokishita S."/>
            <person name="Aerts A."/>
            <person name="Arnold G.J."/>
            <person name="Basu M.K."/>
            <person name="Bauer D.J."/>
            <person name="Caceres C.E."/>
            <person name="Carmel L."/>
            <person name="Casola C."/>
            <person name="Choi J.H."/>
            <person name="Detter J.C."/>
            <person name="Dong Q."/>
            <person name="Dusheyko S."/>
            <person name="Eads B.D."/>
            <person name="Frohlich T."/>
            <person name="Geiler-Samerotte K.A."/>
            <person name="Gerlach D."/>
            <person name="Hatcher P."/>
            <person name="Jogdeo S."/>
            <person name="Krijgsveld J."/>
            <person name="Kriventseva E.V."/>
            <person name="Kultz D."/>
            <person name="Laforsch C."/>
            <person name="Lindquist E."/>
            <person name="Lopez J."/>
            <person name="Manak J.R."/>
            <person name="Muller J."/>
            <person name="Pangilinan J."/>
            <person name="Patwardhan R.P."/>
            <person name="Pitluck S."/>
            <person name="Pritham E.J."/>
            <person name="Rechtsteiner A."/>
            <person name="Rho M."/>
            <person name="Rogozin I.B."/>
            <person name="Sakarya O."/>
            <person name="Salamov A."/>
            <person name="Schaack S."/>
            <person name="Shapiro H."/>
            <person name="Shiga Y."/>
            <person name="Skalitzky C."/>
            <person name="Smith Z."/>
            <person name="Souvorov A."/>
            <person name="Sung W."/>
            <person name="Tang Z."/>
            <person name="Tsuchiya D."/>
            <person name="Tu H."/>
            <person name="Vos H."/>
            <person name="Wang M."/>
            <person name="Wolf Y.I."/>
            <person name="Yamagata H."/>
            <person name="Yamada T."/>
            <person name="Ye Y."/>
            <person name="Shaw J.R."/>
            <person name="Andrews J."/>
            <person name="Crease T.J."/>
            <person name="Tang H."/>
            <person name="Lucas S.M."/>
            <person name="Robertson H.M."/>
            <person name="Bork P."/>
            <person name="Koonin E.V."/>
            <person name="Zdobnov E.M."/>
            <person name="Grigoriev I.V."/>
            <person name="Lynch M."/>
            <person name="Boore J.L."/>
        </authorList>
    </citation>
    <scope>NUCLEOTIDE SEQUENCE [LARGE SCALE GENOMIC DNA]</scope>
</reference>
<dbReference type="KEGG" id="dpx:DAPPUDRAFT_258493"/>
<dbReference type="PANTHER" id="PTHR37860">
    <property type="entry name" value="AGAP008810-PA"/>
    <property type="match status" value="1"/>
</dbReference>
<gene>
    <name evidence="1" type="ORF">DAPPUDRAFT_258493</name>
</gene>
<evidence type="ECO:0000313" key="1">
    <source>
        <dbReference type="EMBL" id="EFX69531.1"/>
    </source>
</evidence>
<protein>
    <submittedName>
        <fullName evidence="1">Uncharacterized protein</fullName>
    </submittedName>
</protein>
<organism evidence="1 2">
    <name type="scientific">Daphnia pulex</name>
    <name type="common">Water flea</name>
    <dbReference type="NCBI Taxonomy" id="6669"/>
    <lineage>
        <taxon>Eukaryota</taxon>
        <taxon>Metazoa</taxon>
        <taxon>Ecdysozoa</taxon>
        <taxon>Arthropoda</taxon>
        <taxon>Crustacea</taxon>
        <taxon>Branchiopoda</taxon>
        <taxon>Diplostraca</taxon>
        <taxon>Cladocera</taxon>
        <taxon>Anomopoda</taxon>
        <taxon>Daphniidae</taxon>
        <taxon>Daphnia</taxon>
    </lineage>
</organism>
<dbReference type="HOGENOM" id="CLU_612899_0_0_1"/>
<dbReference type="OrthoDB" id="6484170at2759"/>
<dbReference type="Proteomes" id="UP000000305">
    <property type="component" value="Unassembled WGS sequence"/>
</dbReference>
<dbReference type="PANTHER" id="PTHR37860:SF1">
    <property type="match status" value="1"/>
</dbReference>
<feature type="non-terminal residue" evidence="1">
    <location>
        <position position="447"/>
    </location>
</feature>
<keyword evidence="2" id="KW-1185">Reference proteome</keyword>
<name>E9HFH4_DAPPU</name>
<proteinExistence type="predicted"/>
<dbReference type="InParanoid" id="E9HFH4"/>
<dbReference type="AlphaFoldDB" id="E9HFH4"/>
<accession>E9HFH4</accession>
<evidence type="ECO:0000313" key="2">
    <source>
        <dbReference type="Proteomes" id="UP000000305"/>
    </source>
</evidence>
<dbReference type="EMBL" id="GL732635">
    <property type="protein sequence ID" value="EFX69531.1"/>
    <property type="molecule type" value="Genomic_DNA"/>
</dbReference>
<sequence>LGKSSYSANAEARFADYGLAASVEGLVRDGGFQAQMDGCYNDRVVVLKAGGSLDHKRVTCNVDLVTPFEELKTLESFVQLEKDLGESKGFGLSVNGRQLILVTLAKQPDGLQVLQVKNPWRPVDVSYSWENSADLIHYQVQLCWDLNRRSLATLGGRVVVKTSSYGRRISVKTVTPRREWSMDYALELTSSKVDHSVSLSWAADRTVGYRVLAENASSRRRTQLSGSVRLDLPARSFQLESAHSGGETTATRVEFQWDAAKDPSRRLGGRFETRQGRQVRLIFLHPELERDIVVQGEFDRMNDGQLTGKMELIYSPLEEHRLTIEGSTTGQEAGRAVQLAVSHPASNTDVRLVADGQKTAGAEFRARLDYKDRSKVSRFLQLAGRVLPEQRRVDFEARTAEKSLSLTNALTTSGSSYALASRTLVNDAQTLILDARLETSEVNYINI</sequence>